<sequence length="81" mass="8956">KERRSSADDVPVTTLGEPSALPDNVGQVRGKGPKFVFELALKPPESLVWSVEDRVGEDNRSRPRAWTAYFANTQEGVGRET</sequence>
<dbReference type="EMBL" id="JABSTQ010011052">
    <property type="protein sequence ID" value="KAG0415587.1"/>
    <property type="molecule type" value="Genomic_DNA"/>
</dbReference>
<feature type="non-terminal residue" evidence="1">
    <location>
        <position position="1"/>
    </location>
</feature>
<proteinExistence type="predicted"/>
<evidence type="ECO:0000313" key="2">
    <source>
        <dbReference type="Proteomes" id="UP000805193"/>
    </source>
</evidence>
<organism evidence="1 2">
    <name type="scientific">Ixodes persulcatus</name>
    <name type="common">Taiga tick</name>
    <dbReference type="NCBI Taxonomy" id="34615"/>
    <lineage>
        <taxon>Eukaryota</taxon>
        <taxon>Metazoa</taxon>
        <taxon>Ecdysozoa</taxon>
        <taxon>Arthropoda</taxon>
        <taxon>Chelicerata</taxon>
        <taxon>Arachnida</taxon>
        <taxon>Acari</taxon>
        <taxon>Parasitiformes</taxon>
        <taxon>Ixodida</taxon>
        <taxon>Ixodoidea</taxon>
        <taxon>Ixodidae</taxon>
        <taxon>Ixodinae</taxon>
        <taxon>Ixodes</taxon>
    </lineage>
</organism>
<protein>
    <submittedName>
        <fullName evidence="1">Uncharacterized protein</fullName>
    </submittedName>
</protein>
<reference evidence="1 2" key="1">
    <citation type="journal article" date="2020" name="Cell">
        <title>Large-Scale Comparative Analyses of Tick Genomes Elucidate Their Genetic Diversity and Vector Capacities.</title>
        <authorList>
            <consortium name="Tick Genome and Microbiome Consortium (TIGMIC)"/>
            <person name="Jia N."/>
            <person name="Wang J."/>
            <person name="Shi W."/>
            <person name="Du L."/>
            <person name="Sun Y."/>
            <person name="Zhan W."/>
            <person name="Jiang J.F."/>
            <person name="Wang Q."/>
            <person name="Zhang B."/>
            <person name="Ji P."/>
            <person name="Bell-Sakyi L."/>
            <person name="Cui X.M."/>
            <person name="Yuan T.T."/>
            <person name="Jiang B.G."/>
            <person name="Yang W.F."/>
            <person name="Lam T.T."/>
            <person name="Chang Q.C."/>
            <person name="Ding S.J."/>
            <person name="Wang X.J."/>
            <person name="Zhu J.G."/>
            <person name="Ruan X.D."/>
            <person name="Zhao L."/>
            <person name="Wei J.T."/>
            <person name="Ye R.Z."/>
            <person name="Que T.C."/>
            <person name="Du C.H."/>
            <person name="Zhou Y.H."/>
            <person name="Cheng J.X."/>
            <person name="Dai P.F."/>
            <person name="Guo W.B."/>
            <person name="Han X.H."/>
            <person name="Huang E.J."/>
            <person name="Li L.F."/>
            <person name="Wei W."/>
            <person name="Gao Y.C."/>
            <person name="Liu J.Z."/>
            <person name="Shao H.Z."/>
            <person name="Wang X."/>
            <person name="Wang C.C."/>
            <person name="Yang T.C."/>
            <person name="Huo Q.B."/>
            <person name="Li W."/>
            <person name="Chen H.Y."/>
            <person name="Chen S.E."/>
            <person name="Zhou L.G."/>
            <person name="Ni X.B."/>
            <person name="Tian J.H."/>
            <person name="Sheng Y."/>
            <person name="Liu T."/>
            <person name="Pan Y.S."/>
            <person name="Xia L.Y."/>
            <person name="Li J."/>
            <person name="Zhao F."/>
            <person name="Cao W.C."/>
        </authorList>
    </citation>
    <scope>NUCLEOTIDE SEQUENCE [LARGE SCALE GENOMIC DNA]</scope>
    <source>
        <strain evidence="1">Iper-2018</strain>
    </source>
</reference>
<dbReference type="Proteomes" id="UP000805193">
    <property type="component" value="Unassembled WGS sequence"/>
</dbReference>
<accession>A0AC60P8G6</accession>
<name>A0AC60P8G6_IXOPE</name>
<comment type="caution">
    <text evidence="1">The sequence shown here is derived from an EMBL/GenBank/DDBJ whole genome shotgun (WGS) entry which is preliminary data.</text>
</comment>
<keyword evidence="2" id="KW-1185">Reference proteome</keyword>
<evidence type="ECO:0000313" key="1">
    <source>
        <dbReference type="EMBL" id="KAG0415587.1"/>
    </source>
</evidence>
<gene>
    <name evidence="1" type="ORF">HPB47_007203</name>
</gene>